<dbReference type="InterPro" id="IPR000390">
    <property type="entry name" value="Small_drug/metabolite_transptr"/>
</dbReference>
<keyword evidence="7 12" id="KW-0812">Transmembrane</keyword>
<evidence type="ECO:0000256" key="12">
    <source>
        <dbReference type="SAM" id="Phobius"/>
    </source>
</evidence>
<dbReference type="PANTHER" id="PTHR30561:SF9">
    <property type="entry name" value="4-AMINO-4-DEOXY-L-ARABINOSE-PHOSPHOUNDECAPRENOL FLIPPASE SUBUNIT ARNF-RELATED"/>
    <property type="match status" value="1"/>
</dbReference>
<dbReference type="EMBL" id="QPJU01000003">
    <property type="protein sequence ID" value="RCX10239.1"/>
    <property type="molecule type" value="Genomic_DNA"/>
</dbReference>
<feature type="transmembrane region" description="Helical" evidence="12">
    <location>
        <begin position="85"/>
        <end position="105"/>
    </location>
</feature>
<dbReference type="GO" id="GO:0009103">
    <property type="term" value="P:lipopolysaccharide biosynthetic process"/>
    <property type="evidence" value="ECO:0007669"/>
    <property type="project" value="UniProtKB-KW"/>
</dbReference>
<dbReference type="Gene3D" id="1.10.3730.20">
    <property type="match status" value="1"/>
</dbReference>
<dbReference type="Proteomes" id="UP000252174">
    <property type="component" value="Unassembled WGS sequence"/>
</dbReference>
<reference evidence="13 14" key="1">
    <citation type="submission" date="2018-07" db="EMBL/GenBank/DDBJ databases">
        <title>Genomic Encyclopedia of Type Strains, Phase IV (KMG-IV): sequencing the most valuable type-strain genomes for metagenomic binning, comparative biology and taxonomic classification.</title>
        <authorList>
            <person name="Goeker M."/>
        </authorList>
    </citation>
    <scope>NUCLEOTIDE SEQUENCE [LARGE SCALE GENOMIC DNA]</scope>
    <source>
        <strain evidence="13 14">DSM 100911</strain>
    </source>
</reference>
<dbReference type="AlphaFoldDB" id="A0A369ALH5"/>
<keyword evidence="5" id="KW-0997">Cell inner membrane</keyword>
<evidence type="ECO:0000256" key="1">
    <source>
        <dbReference type="ARBA" id="ARBA00004651"/>
    </source>
</evidence>
<sequence length="139" mass="14269">MKQSKGVGKGLGLALASTLLVSAAQLALRWGMARLPLPMDWLTAWQAHSLDAAALASVCSGILAYALSMLCWLGALQHLPLSRAYALLSLSYALVHLGAALLPGWGEALSMGKALGVALVVGGVLLIHARPATPAAPSH</sequence>
<dbReference type="SUPFAM" id="SSF103481">
    <property type="entry name" value="Multidrug resistance efflux transporter EmrE"/>
    <property type="match status" value="1"/>
</dbReference>
<dbReference type="InterPro" id="IPR022832">
    <property type="entry name" value="Flippase_ArnF"/>
</dbReference>
<keyword evidence="14" id="KW-1185">Reference proteome</keyword>
<gene>
    <name evidence="13" type="ORF">DFR45_103226</name>
</gene>
<feature type="transmembrane region" description="Helical" evidence="12">
    <location>
        <begin position="111"/>
        <end position="129"/>
    </location>
</feature>
<evidence type="ECO:0000313" key="13">
    <source>
        <dbReference type="EMBL" id="RCX10239.1"/>
    </source>
</evidence>
<dbReference type="InterPro" id="IPR037185">
    <property type="entry name" value="EmrE-like"/>
</dbReference>
<organism evidence="13 14">
    <name type="scientific">Extensimonas vulgaris</name>
    <dbReference type="NCBI Taxonomy" id="1031594"/>
    <lineage>
        <taxon>Bacteria</taxon>
        <taxon>Pseudomonadati</taxon>
        <taxon>Pseudomonadota</taxon>
        <taxon>Betaproteobacteria</taxon>
        <taxon>Burkholderiales</taxon>
        <taxon>Comamonadaceae</taxon>
        <taxon>Extensimonas</taxon>
    </lineage>
</organism>
<evidence type="ECO:0000256" key="6">
    <source>
        <dbReference type="ARBA" id="ARBA00022556"/>
    </source>
</evidence>
<evidence type="ECO:0000256" key="9">
    <source>
        <dbReference type="ARBA" id="ARBA00022989"/>
    </source>
</evidence>
<dbReference type="GO" id="GO:0009245">
    <property type="term" value="P:lipid A biosynthetic process"/>
    <property type="evidence" value="ECO:0007669"/>
    <property type="project" value="UniProtKB-KW"/>
</dbReference>
<evidence type="ECO:0000256" key="11">
    <source>
        <dbReference type="ARBA" id="ARBA00023136"/>
    </source>
</evidence>
<keyword evidence="2" id="KW-0813">Transport</keyword>
<keyword evidence="6" id="KW-0441">Lipid A biosynthesis</keyword>
<evidence type="ECO:0000256" key="7">
    <source>
        <dbReference type="ARBA" id="ARBA00022692"/>
    </source>
</evidence>
<name>A0A369ALH5_9BURK</name>
<protein>
    <submittedName>
        <fullName evidence="13">Undecaprenyl phosphate-alpha-L-ara4N flippase subunit ArnF</fullName>
    </submittedName>
</protein>
<dbReference type="GO" id="GO:1901505">
    <property type="term" value="F:carbohydrate derivative transmembrane transporter activity"/>
    <property type="evidence" value="ECO:0007669"/>
    <property type="project" value="InterPro"/>
</dbReference>
<keyword evidence="8" id="KW-0448">Lipopolysaccharide biosynthesis</keyword>
<comment type="caution">
    <text evidence="13">The sequence shown here is derived from an EMBL/GenBank/DDBJ whole genome shotgun (WGS) entry which is preliminary data.</text>
</comment>
<feature type="transmembrane region" description="Helical" evidence="12">
    <location>
        <begin position="53"/>
        <end position="73"/>
    </location>
</feature>
<dbReference type="RefSeq" id="WP_114482924.1">
    <property type="nucleotide sequence ID" value="NZ_QPJU01000003.1"/>
</dbReference>
<dbReference type="PANTHER" id="PTHR30561">
    <property type="entry name" value="SMR FAMILY PROTON-DEPENDENT DRUG EFFLUX TRANSPORTER SUGE"/>
    <property type="match status" value="1"/>
</dbReference>
<keyword evidence="3" id="KW-1003">Cell membrane</keyword>
<dbReference type="NCBIfam" id="NF002816">
    <property type="entry name" value="PRK02971.1-2"/>
    <property type="match status" value="1"/>
</dbReference>
<evidence type="ECO:0000256" key="4">
    <source>
        <dbReference type="ARBA" id="ARBA00022516"/>
    </source>
</evidence>
<dbReference type="HAMAP" id="MF_00538">
    <property type="entry name" value="Flippase_ArnF"/>
    <property type="match status" value="1"/>
</dbReference>
<accession>A0A369ALH5</accession>
<keyword evidence="4" id="KW-0444">Lipid biosynthesis</keyword>
<keyword evidence="10" id="KW-0443">Lipid metabolism</keyword>
<evidence type="ECO:0000256" key="5">
    <source>
        <dbReference type="ARBA" id="ARBA00022519"/>
    </source>
</evidence>
<evidence type="ECO:0000313" key="14">
    <source>
        <dbReference type="Proteomes" id="UP000252174"/>
    </source>
</evidence>
<dbReference type="GO" id="GO:0005886">
    <property type="term" value="C:plasma membrane"/>
    <property type="evidence" value="ECO:0007669"/>
    <property type="project" value="UniProtKB-SubCell"/>
</dbReference>
<evidence type="ECO:0000256" key="3">
    <source>
        <dbReference type="ARBA" id="ARBA00022475"/>
    </source>
</evidence>
<keyword evidence="11 12" id="KW-0472">Membrane</keyword>
<dbReference type="OrthoDB" id="5592809at2"/>
<proteinExistence type="inferred from homology"/>
<keyword evidence="9 12" id="KW-1133">Transmembrane helix</keyword>
<evidence type="ECO:0000256" key="8">
    <source>
        <dbReference type="ARBA" id="ARBA00022985"/>
    </source>
</evidence>
<evidence type="ECO:0000256" key="2">
    <source>
        <dbReference type="ARBA" id="ARBA00022448"/>
    </source>
</evidence>
<comment type="subcellular location">
    <subcellularLocation>
        <location evidence="1">Cell membrane</location>
        <topology evidence="1">Multi-pass membrane protein</topology>
    </subcellularLocation>
</comment>
<evidence type="ECO:0000256" key="10">
    <source>
        <dbReference type="ARBA" id="ARBA00023098"/>
    </source>
</evidence>